<feature type="domain" description="Resolvase/invertase-type recombinase catalytic" evidence="2">
    <location>
        <begin position="3"/>
        <end position="155"/>
    </location>
</feature>
<dbReference type="GO" id="GO:0003677">
    <property type="term" value="F:DNA binding"/>
    <property type="evidence" value="ECO:0007669"/>
    <property type="project" value="InterPro"/>
</dbReference>
<dbReference type="CDD" id="cd00338">
    <property type="entry name" value="Ser_Recombinase"/>
    <property type="match status" value="1"/>
</dbReference>
<evidence type="ECO:0000259" key="3">
    <source>
        <dbReference type="PROSITE" id="PS51737"/>
    </source>
</evidence>
<evidence type="ECO:0000256" key="1">
    <source>
        <dbReference type="SAM" id="Coils"/>
    </source>
</evidence>
<feature type="coiled-coil region" evidence="1">
    <location>
        <begin position="386"/>
        <end position="462"/>
    </location>
</feature>
<dbReference type="OrthoDB" id="65783at2"/>
<gene>
    <name evidence="4" type="ORF">JCM9140_3099</name>
</gene>
<dbReference type="SMART" id="SM00857">
    <property type="entry name" value="Resolvase"/>
    <property type="match status" value="1"/>
</dbReference>
<organism evidence="4 5">
    <name type="scientific">Halalkalibacter wakoensis JCM 9140</name>
    <dbReference type="NCBI Taxonomy" id="1236970"/>
    <lineage>
        <taxon>Bacteria</taxon>
        <taxon>Bacillati</taxon>
        <taxon>Bacillota</taxon>
        <taxon>Bacilli</taxon>
        <taxon>Bacillales</taxon>
        <taxon>Bacillaceae</taxon>
        <taxon>Halalkalibacter</taxon>
    </lineage>
</organism>
<accession>W4Q6K2</accession>
<dbReference type="Pfam" id="PF00239">
    <property type="entry name" value="Resolvase"/>
    <property type="match status" value="1"/>
</dbReference>
<dbReference type="RefSeq" id="WP_034747506.1">
    <property type="nucleotide sequence ID" value="NZ_BAUT01000037.1"/>
</dbReference>
<dbReference type="SUPFAM" id="SSF53041">
    <property type="entry name" value="Resolvase-like"/>
    <property type="match status" value="1"/>
</dbReference>
<proteinExistence type="predicted"/>
<keyword evidence="1" id="KW-0175">Coiled coil</keyword>
<dbReference type="InterPro" id="IPR025827">
    <property type="entry name" value="Zn_ribbon_recom_dom"/>
</dbReference>
<protein>
    <submittedName>
        <fullName evidence="4">Site-specific recombinase</fullName>
    </submittedName>
</protein>
<dbReference type="InterPro" id="IPR038109">
    <property type="entry name" value="DNA_bind_recomb_sf"/>
</dbReference>
<feature type="domain" description="Recombinase" evidence="3">
    <location>
        <begin position="163"/>
        <end position="299"/>
    </location>
</feature>
<dbReference type="AlphaFoldDB" id="W4Q6K2"/>
<dbReference type="Proteomes" id="UP000018890">
    <property type="component" value="Unassembled WGS sequence"/>
</dbReference>
<dbReference type="STRING" id="1236970.JCM9140_3099"/>
<dbReference type="InterPro" id="IPR011109">
    <property type="entry name" value="DNA_bind_recombinase_dom"/>
</dbReference>
<comment type="caution">
    <text evidence="4">The sequence shown here is derived from an EMBL/GenBank/DDBJ whole genome shotgun (WGS) entry which is preliminary data.</text>
</comment>
<dbReference type="GO" id="GO:0000150">
    <property type="term" value="F:DNA strand exchange activity"/>
    <property type="evidence" value="ECO:0007669"/>
    <property type="project" value="InterPro"/>
</dbReference>
<dbReference type="PANTHER" id="PTHR30461">
    <property type="entry name" value="DNA-INVERTASE FROM LAMBDOID PROPHAGE"/>
    <property type="match status" value="1"/>
</dbReference>
<name>W4Q6K2_9BACI</name>
<reference evidence="4" key="1">
    <citation type="journal article" date="2014" name="Genome Announc.">
        <title>Draft Genome Sequences of Three Alkaliphilic Bacillus Strains, Bacillus wakoensis JCM 9140T, Bacillus akibai JCM 9157T, and Bacillus hemicellulosilyticus JCM 9152T.</title>
        <authorList>
            <person name="Yuki M."/>
            <person name="Oshima K."/>
            <person name="Suda W."/>
            <person name="Oshida Y."/>
            <person name="Kitamura K."/>
            <person name="Iida T."/>
            <person name="Hattori M."/>
            <person name="Ohkuma M."/>
        </authorList>
    </citation>
    <scope>NUCLEOTIDE SEQUENCE [LARGE SCALE GENOMIC DNA]</scope>
    <source>
        <strain evidence="4">JCM 9140</strain>
    </source>
</reference>
<dbReference type="Pfam" id="PF07508">
    <property type="entry name" value="Recombinase"/>
    <property type="match status" value="1"/>
</dbReference>
<evidence type="ECO:0000313" key="4">
    <source>
        <dbReference type="EMBL" id="GAE26989.1"/>
    </source>
</evidence>
<evidence type="ECO:0000313" key="5">
    <source>
        <dbReference type="Proteomes" id="UP000018890"/>
    </source>
</evidence>
<dbReference type="Gene3D" id="3.40.50.1390">
    <property type="entry name" value="Resolvase, N-terminal catalytic domain"/>
    <property type="match status" value="1"/>
</dbReference>
<evidence type="ECO:0000259" key="2">
    <source>
        <dbReference type="PROSITE" id="PS51736"/>
    </source>
</evidence>
<dbReference type="EMBL" id="BAUT01000037">
    <property type="protein sequence ID" value="GAE26989.1"/>
    <property type="molecule type" value="Genomic_DNA"/>
</dbReference>
<dbReference type="PROSITE" id="PS51737">
    <property type="entry name" value="RECOMBINASE_DNA_BIND"/>
    <property type="match status" value="1"/>
</dbReference>
<dbReference type="Gene3D" id="3.90.1750.20">
    <property type="entry name" value="Putative Large Serine Recombinase, Chain B, Domain 2"/>
    <property type="match status" value="1"/>
</dbReference>
<sequence>MEKTAMYLRKSRADIEAEARGEGETLAKHKKALLKIAKEQNINITKIYEEVVSGESLMHRPQMLELLKEVENKHFDAVLVMDMDRLGRGNMKEQGLILETFQQSKTKIVTPRKTYDLDNEWDEEYTEFETFMARRELKLITRRMQGGRIRSIEEGNYIATRPPYGYTIKELSNGRTLEPHPEQAPIVKMIFEWYTHDDPKERIATSRIANKLNDFGYVTYTGKPWQSHSVLNIIKNAVYAGRLQWKKKEQKKSKEPGKRRDTRMRDKEEWIDVEGKHEPLISMDTYQKAQSILKKKYHVPYQLQNGIKNPLAGLIRCNHCGSSMILRPYAKQASHLMCYNKLCDSKSTRFEYVERHLIVALHDWLESFKAEWEKQKAETSVVDDGEDIKKRALTNLQNELNELEKQKNRLHDLLERGIYDEETYLDRSKHVSDRISEVKTQIKKIEKEIKKGENQKLNEKEYIPKVQKVLDLYFKTDDPAQKNALLKTVIEKATYNKEKHQRGEDFTLVLHPIIYPHR</sequence>
<dbReference type="PROSITE" id="PS51736">
    <property type="entry name" value="RECOMBINASES_3"/>
    <property type="match status" value="1"/>
</dbReference>
<dbReference type="InterPro" id="IPR006119">
    <property type="entry name" value="Resolv_N"/>
</dbReference>
<dbReference type="Pfam" id="PF13408">
    <property type="entry name" value="Zn_ribbon_recom"/>
    <property type="match status" value="1"/>
</dbReference>
<keyword evidence="5" id="KW-1185">Reference proteome</keyword>
<dbReference type="PANTHER" id="PTHR30461:SF23">
    <property type="entry name" value="DNA RECOMBINASE-RELATED"/>
    <property type="match status" value="1"/>
</dbReference>
<dbReference type="InterPro" id="IPR036162">
    <property type="entry name" value="Resolvase-like_N_sf"/>
</dbReference>
<dbReference type="InterPro" id="IPR050639">
    <property type="entry name" value="SSR_resolvase"/>
</dbReference>